<feature type="active site" description="Tele-phosphohistidine intermediate" evidence="1">
    <location>
        <position position="12"/>
    </location>
</feature>
<evidence type="ECO:0000313" key="4">
    <source>
        <dbReference type="Proteomes" id="UP000307173"/>
    </source>
</evidence>
<dbReference type="STRING" id="52247.A0A4V4NFL5"/>
<dbReference type="EMBL" id="SELW01000468">
    <property type="protein sequence ID" value="TID26135.1"/>
    <property type="molecule type" value="Genomic_DNA"/>
</dbReference>
<feature type="binding site" evidence="2">
    <location>
        <position position="68"/>
    </location>
    <ligand>
        <name>substrate</name>
    </ligand>
</feature>
<dbReference type="Proteomes" id="UP000307173">
    <property type="component" value="Unassembled WGS sequence"/>
</dbReference>
<dbReference type="InterPro" id="IPR001345">
    <property type="entry name" value="PG/BPGM_mutase_AS"/>
</dbReference>
<evidence type="ECO:0000256" key="2">
    <source>
        <dbReference type="PIRSR" id="PIRSR613078-2"/>
    </source>
</evidence>
<feature type="binding site" evidence="2">
    <location>
        <begin position="11"/>
        <end position="18"/>
    </location>
    <ligand>
        <name>substrate</name>
    </ligand>
</feature>
<dbReference type="SMART" id="SM00855">
    <property type="entry name" value="PGAM"/>
    <property type="match status" value="1"/>
</dbReference>
<dbReference type="PANTHER" id="PTHR46192">
    <property type="entry name" value="BROAD-RANGE ACID PHOSPHATASE DET1"/>
    <property type="match status" value="1"/>
</dbReference>
<dbReference type="InterPro" id="IPR052765">
    <property type="entry name" value="PGM-Related"/>
</dbReference>
<dbReference type="InterPro" id="IPR013078">
    <property type="entry name" value="His_Pase_superF_clade-1"/>
</dbReference>
<evidence type="ECO:0008006" key="5">
    <source>
        <dbReference type="Google" id="ProtNLM"/>
    </source>
</evidence>
<keyword evidence="4" id="KW-1185">Reference proteome</keyword>
<evidence type="ECO:0000313" key="3">
    <source>
        <dbReference type="EMBL" id="TID26135.1"/>
    </source>
</evidence>
<dbReference type="AlphaFoldDB" id="A0A4V4NFL5"/>
<dbReference type="GO" id="GO:0003824">
    <property type="term" value="F:catalytic activity"/>
    <property type="evidence" value="ECO:0007669"/>
    <property type="project" value="InterPro"/>
</dbReference>
<dbReference type="PROSITE" id="PS00175">
    <property type="entry name" value="PG_MUTASE"/>
    <property type="match status" value="1"/>
</dbReference>
<reference evidence="3 4" key="1">
    <citation type="journal article" date="2019" name="Front. Genet.">
        <title>Whole-Genome Sequencing of the Opportunistic Yeast Pathogen Candida inconspicua Uncovers Its Hybrid Origin.</title>
        <authorList>
            <person name="Mixao V."/>
            <person name="Hansen A.P."/>
            <person name="Saus E."/>
            <person name="Boekhout T."/>
            <person name="Lass-Florl C."/>
            <person name="Gabaldon T."/>
        </authorList>
    </citation>
    <scope>NUCLEOTIDE SEQUENCE [LARGE SCALE GENOMIC DNA]</scope>
    <source>
        <strain evidence="3 4">CBS 180</strain>
    </source>
</reference>
<accession>A0A4V4NFL5</accession>
<name>A0A4V4NFL5_9ASCO</name>
<gene>
    <name evidence="3" type="ORF">CANINC_002830</name>
</gene>
<dbReference type="InterPro" id="IPR029033">
    <property type="entry name" value="His_PPase_superfam"/>
</dbReference>
<dbReference type="CDD" id="cd07067">
    <property type="entry name" value="HP_PGM_like"/>
    <property type="match status" value="1"/>
</dbReference>
<protein>
    <recommendedName>
        <fullName evidence="5">Phosphoglycerate mutase-like protein</fullName>
    </recommendedName>
</protein>
<sequence length="245" mass="28531">MAKPRLILLIRHGESESNCDKSVNTHTPNHKVALTPRGHQQAFEAGVKLRDIVKNNERVCFYTSPYKRTRQTLEGVIKGWGETDTSKFVIREEVRLREQDFGNFQGDGPQQAAMLKERGEYGHFFYRIPHGESAADVHDRCSSFNESLFRQFAKPQFPSVVVLVTHGIWSRVFLQRWFRWSVECFESLCNIPHCSWIIVEQEEEREDHHTHGAGTYTLRTPLQRWGGRPPITDCRDPECYSWINV</sequence>
<feature type="active site" description="Proton donor/acceptor" evidence="1">
    <location>
        <position position="98"/>
    </location>
</feature>
<proteinExistence type="predicted"/>
<comment type="caution">
    <text evidence="3">The sequence shown here is derived from an EMBL/GenBank/DDBJ whole genome shotgun (WGS) entry which is preliminary data.</text>
</comment>
<evidence type="ECO:0000256" key="1">
    <source>
        <dbReference type="PIRSR" id="PIRSR613078-1"/>
    </source>
</evidence>
<dbReference type="SUPFAM" id="SSF53254">
    <property type="entry name" value="Phosphoglycerate mutase-like"/>
    <property type="match status" value="1"/>
</dbReference>
<dbReference type="Gene3D" id="3.40.50.1240">
    <property type="entry name" value="Phosphoglycerate mutase-like"/>
    <property type="match status" value="1"/>
</dbReference>
<organism evidence="3 4">
    <name type="scientific">Pichia inconspicua</name>
    <dbReference type="NCBI Taxonomy" id="52247"/>
    <lineage>
        <taxon>Eukaryota</taxon>
        <taxon>Fungi</taxon>
        <taxon>Dikarya</taxon>
        <taxon>Ascomycota</taxon>
        <taxon>Saccharomycotina</taxon>
        <taxon>Pichiomycetes</taxon>
        <taxon>Pichiales</taxon>
        <taxon>Pichiaceae</taxon>
        <taxon>Pichia</taxon>
    </lineage>
</organism>
<dbReference type="OrthoDB" id="10261749at2759"/>
<dbReference type="Pfam" id="PF00300">
    <property type="entry name" value="His_Phos_1"/>
    <property type="match status" value="1"/>
</dbReference>